<evidence type="ECO:0000313" key="1">
    <source>
        <dbReference type="EMBL" id="QDU25683.1"/>
    </source>
</evidence>
<dbReference type="KEGG" id="aagg:ETAA8_07530"/>
<proteinExistence type="predicted"/>
<protein>
    <submittedName>
        <fullName evidence="1">Uncharacterized protein</fullName>
    </submittedName>
</protein>
<dbReference type="Proteomes" id="UP000315017">
    <property type="component" value="Chromosome"/>
</dbReference>
<dbReference type="EMBL" id="CP036274">
    <property type="protein sequence ID" value="QDU25683.1"/>
    <property type="molecule type" value="Genomic_DNA"/>
</dbReference>
<keyword evidence="2" id="KW-1185">Reference proteome</keyword>
<accession>A0A517Y626</accession>
<dbReference type="OrthoDB" id="9876976at2"/>
<evidence type="ECO:0000313" key="2">
    <source>
        <dbReference type="Proteomes" id="UP000315017"/>
    </source>
</evidence>
<reference evidence="1 2" key="1">
    <citation type="submission" date="2019-02" db="EMBL/GenBank/DDBJ databases">
        <title>Deep-cultivation of Planctomycetes and their phenomic and genomic characterization uncovers novel biology.</title>
        <authorList>
            <person name="Wiegand S."/>
            <person name="Jogler M."/>
            <person name="Boedeker C."/>
            <person name="Pinto D."/>
            <person name="Vollmers J."/>
            <person name="Rivas-Marin E."/>
            <person name="Kohn T."/>
            <person name="Peeters S.H."/>
            <person name="Heuer A."/>
            <person name="Rast P."/>
            <person name="Oberbeckmann S."/>
            <person name="Bunk B."/>
            <person name="Jeske O."/>
            <person name="Meyerdierks A."/>
            <person name="Storesund J.E."/>
            <person name="Kallscheuer N."/>
            <person name="Luecker S."/>
            <person name="Lage O.M."/>
            <person name="Pohl T."/>
            <person name="Merkel B.J."/>
            <person name="Hornburger P."/>
            <person name="Mueller R.-W."/>
            <person name="Bruemmer F."/>
            <person name="Labrenz M."/>
            <person name="Spormann A.M."/>
            <person name="Op den Camp H."/>
            <person name="Overmann J."/>
            <person name="Amann R."/>
            <person name="Jetten M.S.M."/>
            <person name="Mascher T."/>
            <person name="Medema M.H."/>
            <person name="Devos D.P."/>
            <person name="Kaster A.-K."/>
            <person name="Ovreas L."/>
            <person name="Rohde M."/>
            <person name="Galperin M.Y."/>
            <person name="Jogler C."/>
        </authorList>
    </citation>
    <scope>NUCLEOTIDE SEQUENCE [LARGE SCALE GENOMIC DNA]</scope>
    <source>
        <strain evidence="1 2">ETA_A8</strain>
    </source>
</reference>
<organism evidence="1 2">
    <name type="scientific">Anatilimnocola aggregata</name>
    <dbReference type="NCBI Taxonomy" id="2528021"/>
    <lineage>
        <taxon>Bacteria</taxon>
        <taxon>Pseudomonadati</taxon>
        <taxon>Planctomycetota</taxon>
        <taxon>Planctomycetia</taxon>
        <taxon>Pirellulales</taxon>
        <taxon>Pirellulaceae</taxon>
        <taxon>Anatilimnocola</taxon>
    </lineage>
</organism>
<name>A0A517Y626_9BACT</name>
<dbReference type="RefSeq" id="WP_145085040.1">
    <property type="nucleotide sequence ID" value="NZ_CP036274.1"/>
</dbReference>
<dbReference type="AlphaFoldDB" id="A0A517Y626"/>
<gene>
    <name evidence="1" type="ORF">ETAA8_07530</name>
</gene>
<sequence>MEAHQLQQRHWYWIRRKDGSLAPYVFHQTRHDHEGKLVADFFVGSFLVPFGLNQIEGEANMPTFAKEK</sequence>